<keyword evidence="2 6" id="KW-0732">Signal</keyword>
<organism evidence="8 9">
    <name type="scientific">Amorphus orientalis</name>
    <dbReference type="NCBI Taxonomy" id="649198"/>
    <lineage>
        <taxon>Bacteria</taxon>
        <taxon>Pseudomonadati</taxon>
        <taxon>Pseudomonadota</taxon>
        <taxon>Alphaproteobacteria</taxon>
        <taxon>Hyphomicrobiales</taxon>
        <taxon>Amorphaceae</taxon>
        <taxon>Amorphus</taxon>
    </lineage>
</organism>
<dbReference type="GO" id="GO:0009279">
    <property type="term" value="C:cell outer membrane"/>
    <property type="evidence" value="ECO:0007669"/>
    <property type="project" value="UniProtKB-SubCell"/>
</dbReference>
<comment type="subcellular location">
    <subcellularLocation>
        <location evidence="1">Cell outer membrane</location>
    </subcellularLocation>
</comment>
<feature type="chain" id="PRO_5041961220" evidence="6">
    <location>
        <begin position="23"/>
        <end position="230"/>
    </location>
</feature>
<dbReference type="InterPro" id="IPR027385">
    <property type="entry name" value="Beta-barrel_OMP"/>
</dbReference>
<dbReference type="EMBL" id="JAUSUL010000004">
    <property type="protein sequence ID" value="MDQ0316951.1"/>
    <property type="molecule type" value="Genomic_DNA"/>
</dbReference>
<evidence type="ECO:0000256" key="2">
    <source>
        <dbReference type="ARBA" id="ARBA00022729"/>
    </source>
</evidence>
<evidence type="ECO:0000313" key="8">
    <source>
        <dbReference type="EMBL" id="MDQ0316951.1"/>
    </source>
</evidence>
<sequence length="230" mass="23982">MSPSRLASAAVLAAMLTTPAFAADLPDIVFEEPVPLPEPARFNWSGFYAGGHAGVVAGSVDPGIVGQKSIYENAFIGGAHVGVSAELAPMFIVGIEGDFDGSTYDETRVYGTSPVNAQMDWTASARGRFGLAFGQFVNMPGVADVQAYATGGLALAKFRAATPGYSDTNTHTGWTVGGGVEAAVTQNLTVRAEYLYTSYANELYALGPTVGDLAVEARTNVVRGGVSYYF</sequence>
<keyword evidence="4" id="KW-0998">Cell outer membrane</keyword>
<accession>A0AAE3VRS7</accession>
<protein>
    <submittedName>
        <fullName evidence="8">Opacity protein-like surface antigen</fullName>
    </submittedName>
</protein>
<dbReference type="SUPFAM" id="SSF56925">
    <property type="entry name" value="OMPA-like"/>
    <property type="match status" value="1"/>
</dbReference>
<dbReference type="InterPro" id="IPR051692">
    <property type="entry name" value="OMP-like"/>
</dbReference>
<name>A0AAE3VRS7_9HYPH</name>
<dbReference type="Proteomes" id="UP001229244">
    <property type="component" value="Unassembled WGS sequence"/>
</dbReference>
<evidence type="ECO:0000256" key="4">
    <source>
        <dbReference type="ARBA" id="ARBA00023237"/>
    </source>
</evidence>
<feature type="signal peptide" evidence="6">
    <location>
        <begin position="1"/>
        <end position="22"/>
    </location>
</feature>
<dbReference type="Pfam" id="PF13505">
    <property type="entry name" value="OMP_b-brl"/>
    <property type="match status" value="1"/>
</dbReference>
<evidence type="ECO:0000256" key="3">
    <source>
        <dbReference type="ARBA" id="ARBA00023136"/>
    </source>
</evidence>
<dbReference type="AlphaFoldDB" id="A0AAE3VRS7"/>
<dbReference type="PANTHER" id="PTHR34001:SF3">
    <property type="entry name" value="BLL7405 PROTEIN"/>
    <property type="match status" value="1"/>
</dbReference>
<comment type="caution">
    <text evidence="8">The sequence shown here is derived from an EMBL/GenBank/DDBJ whole genome shotgun (WGS) entry which is preliminary data.</text>
</comment>
<comment type="similarity">
    <text evidence="5">Belongs to the Omp25/RopB family.</text>
</comment>
<keyword evidence="3" id="KW-0472">Membrane</keyword>
<evidence type="ECO:0000256" key="6">
    <source>
        <dbReference type="SAM" id="SignalP"/>
    </source>
</evidence>
<gene>
    <name evidence="8" type="ORF">J2S73_003428</name>
</gene>
<feature type="domain" description="Outer membrane protein beta-barrel" evidence="7">
    <location>
        <begin position="36"/>
        <end position="230"/>
    </location>
</feature>
<dbReference type="Gene3D" id="2.40.160.20">
    <property type="match status" value="1"/>
</dbReference>
<keyword evidence="9" id="KW-1185">Reference proteome</keyword>
<dbReference type="PANTHER" id="PTHR34001">
    <property type="entry name" value="BLL7405 PROTEIN"/>
    <property type="match status" value="1"/>
</dbReference>
<evidence type="ECO:0000259" key="7">
    <source>
        <dbReference type="Pfam" id="PF13505"/>
    </source>
</evidence>
<evidence type="ECO:0000313" key="9">
    <source>
        <dbReference type="Proteomes" id="UP001229244"/>
    </source>
</evidence>
<evidence type="ECO:0000256" key="1">
    <source>
        <dbReference type="ARBA" id="ARBA00004442"/>
    </source>
</evidence>
<dbReference type="RefSeq" id="WP_306886847.1">
    <property type="nucleotide sequence ID" value="NZ_JAUSUL010000004.1"/>
</dbReference>
<dbReference type="InterPro" id="IPR011250">
    <property type="entry name" value="OMP/PagP_B-barrel"/>
</dbReference>
<reference evidence="8" key="1">
    <citation type="submission" date="2023-07" db="EMBL/GenBank/DDBJ databases">
        <title>Genomic Encyclopedia of Type Strains, Phase IV (KMG-IV): sequencing the most valuable type-strain genomes for metagenomic binning, comparative biology and taxonomic classification.</title>
        <authorList>
            <person name="Goeker M."/>
        </authorList>
    </citation>
    <scope>NUCLEOTIDE SEQUENCE</scope>
    <source>
        <strain evidence="8">DSM 21202</strain>
    </source>
</reference>
<proteinExistence type="inferred from homology"/>
<evidence type="ECO:0000256" key="5">
    <source>
        <dbReference type="ARBA" id="ARBA00038306"/>
    </source>
</evidence>